<feature type="transmembrane region" description="Helical" evidence="8">
    <location>
        <begin position="126"/>
        <end position="145"/>
    </location>
</feature>
<keyword evidence="6 8" id="KW-1133">Transmembrane helix</keyword>
<dbReference type="OrthoDB" id="4455417at2"/>
<keyword evidence="4" id="KW-1003">Cell membrane</keyword>
<feature type="transmembrane region" description="Helical" evidence="8">
    <location>
        <begin position="269"/>
        <end position="296"/>
    </location>
</feature>
<dbReference type="PANTHER" id="PTHR30472">
    <property type="entry name" value="FERRIC ENTEROBACTIN TRANSPORT SYSTEM PERMEASE PROTEIN"/>
    <property type="match status" value="1"/>
</dbReference>
<dbReference type="InterPro" id="IPR000522">
    <property type="entry name" value="ABC_transptr_permease_BtuC"/>
</dbReference>
<evidence type="ECO:0000256" key="2">
    <source>
        <dbReference type="ARBA" id="ARBA00007935"/>
    </source>
</evidence>
<dbReference type="Pfam" id="PF01032">
    <property type="entry name" value="FecCD"/>
    <property type="match status" value="1"/>
</dbReference>
<dbReference type="EMBL" id="QUAK01000120">
    <property type="protein sequence ID" value="RFU84402.1"/>
    <property type="molecule type" value="Genomic_DNA"/>
</dbReference>
<keyword evidence="10" id="KW-1185">Reference proteome</keyword>
<evidence type="ECO:0000256" key="5">
    <source>
        <dbReference type="ARBA" id="ARBA00022692"/>
    </source>
</evidence>
<dbReference type="RefSeq" id="WP_128557893.1">
    <property type="nucleotide sequence ID" value="NZ_QUAK01000120.1"/>
</dbReference>
<protein>
    <recommendedName>
        <fullName evidence="11">Iron ABC transporter permease</fullName>
    </recommendedName>
</protein>
<comment type="caution">
    <text evidence="9">The sequence shown here is derived from an EMBL/GenBank/DDBJ whole genome shotgun (WGS) entry which is preliminary data.</text>
</comment>
<name>A0A372M0H8_9ACTN</name>
<evidence type="ECO:0008006" key="11">
    <source>
        <dbReference type="Google" id="ProtNLM"/>
    </source>
</evidence>
<keyword evidence="5 8" id="KW-0812">Transmembrane</keyword>
<dbReference type="Gene3D" id="1.10.3470.10">
    <property type="entry name" value="ABC transporter involved in vitamin B12 uptake, BtuC"/>
    <property type="match status" value="1"/>
</dbReference>
<evidence type="ECO:0000256" key="7">
    <source>
        <dbReference type="ARBA" id="ARBA00023136"/>
    </source>
</evidence>
<feature type="transmembrane region" description="Helical" evidence="8">
    <location>
        <begin position="308"/>
        <end position="332"/>
    </location>
</feature>
<feature type="transmembrane region" description="Helical" evidence="8">
    <location>
        <begin position="96"/>
        <end position="114"/>
    </location>
</feature>
<dbReference type="SUPFAM" id="SSF81345">
    <property type="entry name" value="ABC transporter involved in vitamin B12 uptake, BtuC"/>
    <property type="match status" value="1"/>
</dbReference>
<reference evidence="9 10" key="1">
    <citation type="submission" date="2018-08" db="EMBL/GenBank/DDBJ databases">
        <title>Isolation, diversity and antifungal activity of Actinobacteria from wheat.</title>
        <authorList>
            <person name="Han C."/>
        </authorList>
    </citation>
    <scope>NUCLEOTIDE SEQUENCE [LARGE SCALE GENOMIC DNA]</scope>
    <source>
        <strain evidence="9 10">NEAU-YY421</strain>
    </source>
</reference>
<evidence type="ECO:0000313" key="10">
    <source>
        <dbReference type="Proteomes" id="UP000263094"/>
    </source>
</evidence>
<dbReference type="GO" id="GO:0005886">
    <property type="term" value="C:plasma membrane"/>
    <property type="evidence" value="ECO:0007669"/>
    <property type="project" value="UniProtKB-SubCell"/>
</dbReference>
<evidence type="ECO:0000256" key="1">
    <source>
        <dbReference type="ARBA" id="ARBA00004651"/>
    </source>
</evidence>
<dbReference type="Proteomes" id="UP000263094">
    <property type="component" value="Unassembled WGS sequence"/>
</dbReference>
<comment type="subcellular location">
    <subcellularLocation>
        <location evidence="1">Cell membrane</location>
        <topology evidence="1">Multi-pass membrane protein</topology>
    </subcellularLocation>
</comment>
<dbReference type="InterPro" id="IPR037294">
    <property type="entry name" value="ABC_BtuC-like"/>
</dbReference>
<dbReference type="CDD" id="cd06550">
    <property type="entry name" value="TM_ABC_iron-siderophores_like"/>
    <property type="match status" value="1"/>
</dbReference>
<comment type="similarity">
    <text evidence="2">Belongs to the binding-protein-dependent transport system permease family. FecCD subfamily.</text>
</comment>
<evidence type="ECO:0000256" key="3">
    <source>
        <dbReference type="ARBA" id="ARBA00022448"/>
    </source>
</evidence>
<evidence type="ECO:0000313" key="9">
    <source>
        <dbReference type="EMBL" id="RFU84402.1"/>
    </source>
</evidence>
<organism evidence="9 10">
    <name type="scientific">Streptomyces triticagri</name>
    <dbReference type="NCBI Taxonomy" id="2293568"/>
    <lineage>
        <taxon>Bacteria</taxon>
        <taxon>Bacillati</taxon>
        <taxon>Actinomycetota</taxon>
        <taxon>Actinomycetes</taxon>
        <taxon>Kitasatosporales</taxon>
        <taxon>Streptomycetaceae</taxon>
        <taxon>Streptomyces</taxon>
    </lineage>
</organism>
<evidence type="ECO:0000256" key="4">
    <source>
        <dbReference type="ARBA" id="ARBA00022475"/>
    </source>
</evidence>
<feature type="transmembrane region" description="Helical" evidence="8">
    <location>
        <begin position="151"/>
        <end position="168"/>
    </location>
</feature>
<evidence type="ECO:0000256" key="6">
    <source>
        <dbReference type="ARBA" id="ARBA00022989"/>
    </source>
</evidence>
<dbReference type="AlphaFoldDB" id="A0A372M0H8"/>
<dbReference type="PANTHER" id="PTHR30472:SF24">
    <property type="entry name" value="FERRIC ENTEROBACTIN TRANSPORT SYSTEM PERMEASE PROTEIN FEPG"/>
    <property type="match status" value="1"/>
</dbReference>
<feature type="transmembrane region" description="Helical" evidence="8">
    <location>
        <begin position="42"/>
        <end position="65"/>
    </location>
</feature>
<gene>
    <name evidence="9" type="ORF">DY218_22335</name>
</gene>
<accession>A0A372M0H8</accession>
<keyword evidence="7 8" id="KW-0472">Membrane</keyword>
<feature type="transmembrane region" description="Helical" evidence="8">
    <location>
        <begin position="338"/>
        <end position="357"/>
    </location>
</feature>
<evidence type="ECO:0000256" key="8">
    <source>
        <dbReference type="SAM" id="Phobius"/>
    </source>
</evidence>
<sequence length="363" mass="37060">MTAASHASPEPVAERQAVDVPLSGARVLRVGRVSLRMRPRGLLVSIGLLVIAAVMFAVGCATGDYPLSLMSVVRALAGGGDSGTRFIVMNLRVPRGLDGLLVGAALGVSGALFQSVTRNPLGSPDIVGFGNGAATGALLSLLWWQGGPAETSVAAFTGGTVVACLVHVICRKDGLQGHRLIIVGIGVSAMAYSFNAWLLSRAELQDAETAQLWLTGTLNGRGWENVTPVAVSLVVLLPLAMAQGRRIGILSLGDEPASALGMSPSRTRLLALTTGVALVGVATASAGPITFVALAAPQIARRLTHDPGPGIAVSALTGAVLLQGADVAVQWMVPSVEVPAGLATGLGGGVYLAWLLTRRRARA</sequence>
<keyword evidence="3" id="KW-0813">Transport</keyword>
<feature type="transmembrane region" description="Helical" evidence="8">
    <location>
        <begin position="180"/>
        <end position="199"/>
    </location>
</feature>
<proteinExistence type="inferred from homology"/>
<dbReference type="GO" id="GO:0022857">
    <property type="term" value="F:transmembrane transporter activity"/>
    <property type="evidence" value="ECO:0007669"/>
    <property type="project" value="InterPro"/>
</dbReference>
<dbReference type="GO" id="GO:0033214">
    <property type="term" value="P:siderophore-iron import into cell"/>
    <property type="evidence" value="ECO:0007669"/>
    <property type="project" value="TreeGrafter"/>
</dbReference>